<protein>
    <recommendedName>
        <fullName evidence="3">DUF4371 domain-containing protein</fullName>
    </recommendedName>
</protein>
<sequence>MYHLVKVITKIPRLEGWTCGRTKTTAIVKNVLGQHSFEDSCSELRKSKFSLIVDESTDLSTRFPSDGANVMMRARKSLMTLLTKNVPLSFVLKCICVLLMRLRYVEDVTCDIYNYFESSPKRVLEFAKFQNLCKIKIHKILRPFQTRWLSVHAAVARILEQYNDLKSFFVDAVDRNDILAAENVLSRLNDSTTKFFLQFLDYILTFFNNLNREMQSESPNSNSLRA</sequence>
<feature type="non-terminal residue" evidence="1">
    <location>
        <position position="226"/>
    </location>
</feature>
<reference evidence="1 2" key="1">
    <citation type="journal article" date="2013" name="Genome Biol.">
        <title>Draft genome of the mountain pine beetle, Dendroctonus ponderosae Hopkins, a major forest pest.</title>
        <authorList>
            <person name="Keeling C.I."/>
            <person name="Yuen M.M."/>
            <person name="Liao N.Y."/>
            <person name="Docking T.R."/>
            <person name="Chan S.K."/>
            <person name="Taylor G.A."/>
            <person name="Palmquist D.L."/>
            <person name="Jackman S.D."/>
            <person name="Nguyen A."/>
            <person name="Li M."/>
            <person name="Henderson H."/>
            <person name="Janes J.K."/>
            <person name="Zhao Y."/>
            <person name="Pandoh P."/>
            <person name="Moore R."/>
            <person name="Sperling F.A."/>
            <person name="Huber D.P."/>
            <person name="Birol I."/>
            <person name="Jones S.J."/>
            <person name="Bohlmann J."/>
        </authorList>
    </citation>
    <scope>NUCLEOTIDE SEQUENCE</scope>
</reference>
<dbReference type="AlphaFoldDB" id="U4UY67"/>
<dbReference type="EMBL" id="KB632415">
    <property type="protein sequence ID" value="ERL95275.1"/>
    <property type="molecule type" value="Genomic_DNA"/>
</dbReference>
<organism evidence="1 2">
    <name type="scientific">Dendroctonus ponderosae</name>
    <name type="common">Mountain pine beetle</name>
    <dbReference type="NCBI Taxonomy" id="77166"/>
    <lineage>
        <taxon>Eukaryota</taxon>
        <taxon>Metazoa</taxon>
        <taxon>Ecdysozoa</taxon>
        <taxon>Arthropoda</taxon>
        <taxon>Hexapoda</taxon>
        <taxon>Insecta</taxon>
        <taxon>Pterygota</taxon>
        <taxon>Neoptera</taxon>
        <taxon>Endopterygota</taxon>
        <taxon>Coleoptera</taxon>
        <taxon>Polyphaga</taxon>
        <taxon>Cucujiformia</taxon>
        <taxon>Curculionidae</taxon>
        <taxon>Scolytinae</taxon>
        <taxon>Dendroctonus</taxon>
    </lineage>
</organism>
<evidence type="ECO:0008006" key="3">
    <source>
        <dbReference type="Google" id="ProtNLM"/>
    </source>
</evidence>
<name>U4UY67_DENPD</name>
<evidence type="ECO:0000313" key="1">
    <source>
        <dbReference type="EMBL" id="ERL95275.1"/>
    </source>
</evidence>
<dbReference type="PANTHER" id="PTHR37162">
    <property type="entry name" value="HAT FAMILY DIMERISATION DOMAINCONTAINING PROTEIN-RELATED"/>
    <property type="match status" value="1"/>
</dbReference>
<gene>
    <name evidence="1" type="ORF">D910_12541</name>
</gene>
<proteinExistence type="predicted"/>
<dbReference type="PANTHER" id="PTHR37162:SF1">
    <property type="entry name" value="BED-TYPE DOMAIN-CONTAINING PROTEIN"/>
    <property type="match status" value="1"/>
</dbReference>
<accession>U4UY67</accession>
<dbReference type="Proteomes" id="UP000030742">
    <property type="component" value="Unassembled WGS sequence"/>
</dbReference>
<evidence type="ECO:0000313" key="2">
    <source>
        <dbReference type="Proteomes" id="UP000030742"/>
    </source>
</evidence>